<evidence type="ECO:0008006" key="4">
    <source>
        <dbReference type="Google" id="ProtNLM"/>
    </source>
</evidence>
<evidence type="ECO:0000313" key="2">
    <source>
        <dbReference type="EMBL" id="GKV07065.1"/>
    </source>
</evidence>
<dbReference type="EMBL" id="BPVZ01000026">
    <property type="protein sequence ID" value="GKV07065.1"/>
    <property type="molecule type" value="Genomic_DNA"/>
</dbReference>
<comment type="caution">
    <text evidence="2">The sequence shown here is derived from an EMBL/GenBank/DDBJ whole genome shotgun (WGS) entry which is preliminary data.</text>
</comment>
<keyword evidence="1" id="KW-0472">Membrane</keyword>
<accession>A0AAV5J7X2</accession>
<gene>
    <name evidence="2" type="ORF">SLEP1_g18873</name>
</gene>
<keyword evidence="1" id="KW-1133">Transmembrane helix</keyword>
<proteinExistence type="predicted"/>
<reference evidence="2 3" key="1">
    <citation type="journal article" date="2021" name="Commun. Biol.">
        <title>The genome of Shorea leprosula (Dipterocarpaceae) highlights the ecological relevance of drought in aseasonal tropical rainforests.</title>
        <authorList>
            <person name="Ng K.K.S."/>
            <person name="Kobayashi M.J."/>
            <person name="Fawcett J.A."/>
            <person name="Hatakeyama M."/>
            <person name="Paape T."/>
            <person name="Ng C.H."/>
            <person name="Ang C.C."/>
            <person name="Tnah L.H."/>
            <person name="Lee C.T."/>
            <person name="Nishiyama T."/>
            <person name="Sese J."/>
            <person name="O'Brien M.J."/>
            <person name="Copetti D."/>
            <person name="Mohd Noor M.I."/>
            <person name="Ong R.C."/>
            <person name="Putra M."/>
            <person name="Sireger I.Z."/>
            <person name="Indrioko S."/>
            <person name="Kosugi Y."/>
            <person name="Izuno A."/>
            <person name="Isagi Y."/>
            <person name="Lee S.L."/>
            <person name="Shimizu K.K."/>
        </authorList>
    </citation>
    <scope>NUCLEOTIDE SEQUENCE [LARGE SCALE GENOMIC DNA]</scope>
    <source>
        <strain evidence="2">214</strain>
    </source>
</reference>
<dbReference type="Proteomes" id="UP001054252">
    <property type="component" value="Unassembled WGS sequence"/>
</dbReference>
<name>A0AAV5J7X2_9ROSI</name>
<keyword evidence="1" id="KW-0812">Transmembrane</keyword>
<protein>
    <recommendedName>
        <fullName evidence="4">NADH dehydrogenase subunit 1</fullName>
    </recommendedName>
</protein>
<evidence type="ECO:0000313" key="3">
    <source>
        <dbReference type="Proteomes" id="UP001054252"/>
    </source>
</evidence>
<sequence>MDLKIVIVIVILSMTFESYMFTLMKMLLMPKQMN</sequence>
<dbReference type="AlphaFoldDB" id="A0AAV5J7X2"/>
<feature type="transmembrane region" description="Helical" evidence="1">
    <location>
        <begin position="6"/>
        <end position="28"/>
    </location>
</feature>
<organism evidence="2 3">
    <name type="scientific">Rubroshorea leprosula</name>
    <dbReference type="NCBI Taxonomy" id="152421"/>
    <lineage>
        <taxon>Eukaryota</taxon>
        <taxon>Viridiplantae</taxon>
        <taxon>Streptophyta</taxon>
        <taxon>Embryophyta</taxon>
        <taxon>Tracheophyta</taxon>
        <taxon>Spermatophyta</taxon>
        <taxon>Magnoliopsida</taxon>
        <taxon>eudicotyledons</taxon>
        <taxon>Gunneridae</taxon>
        <taxon>Pentapetalae</taxon>
        <taxon>rosids</taxon>
        <taxon>malvids</taxon>
        <taxon>Malvales</taxon>
        <taxon>Dipterocarpaceae</taxon>
        <taxon>Rubroshorea</taxon>
    </lineage>
</organism>
<keyword evidence="3" id="KW-1185">Reference proteome</keyword>
<evidence type="ECO:0000256" key="1">
    <source>
        <dbReference type="SAM" id="Phobius"/>
    </source>
</evidence>